<dbReference type="GO" id="GO:0015031">
    <property type="term" value="P:protein transport"/>
    <property type="evidence" value="ECO:0007669"/>
    <property type="project" value="UniProtKB-KW"/>
</dbReference>
<proteinExistence type="predicted"/>
<accession>I0YQM0</accession>
<dbReference type="GO" id="GO:0005829">
    <property type="term" value="C:cytosol"/>
    <property type="evidence" value="ECO:0007669"/>
    <property type="project" value="GOC"/>
</dbReference>
<evidence type="ECO:0000313" key="6">
    <source>
        <dbReference type="Proteomes" id="UP000007264"/>
    </source>
</evidence>
<dbReference type="GO" id="GO:0032456">
    <property type="term" value="P:endocytic recycling"/>
    <property type="evidence" value="ECO:0007669"/>
    <property type="project" value="InterPro"/>
</dbReference>
<dbReference type="InterPro" id="IPR019515">
    <property type="entry name" value="VPS54_N"/>
</dbReference>
<dbReference type="Proteomes" id="UP000007264">
    <property type="component" value="Unassembled WGS sequence"/>
</dbReference>
<keyword evidence="6" id="KW-1185">Reference proteome</keyword>
<name>I0YQM0_COCSC</name>
<reference evidence="5 6" key="1">
    <citation type="journal article" date="2012" name="Genome Biol.">
        <title>The genome of the polar eukaryotic microalga coccomyxa subellipsoidea reveals traits of cold adaptation.</title>
        <authorList>
            <person name="Blanc G."/>
            <person name="Agarkova I."/>
            <person name="Grimwood J."/>
            <person name="Kuo A."/>
            <person name="Brueggeman A."/>
            <person name="Dunigan D."/>
            <person name="Gurnon J."/>
            <person name="Ladunga I."/>
            <person name="Lindquist E."/>
            <person name="Lucas S."/>
            <person name="Pangilinan J."/>
            <person name="Proschold T."/>
            <person name="Salamov A."/>
            <person name="Schmutz J."/>
            <person name="Weeks D."/>
            <person name="Yamada T."/>
            <person name="Claverie J.M."/>
            <person name="Grigoriev I."/>
            <person name="Van Etten J."/>
            <person name="Lomsadze A."/>
            <person name="Borodovsky M."/>
        </authorList>
    </citation>
    <scope>NUCLEOTIDE SEQUENCE [LARGE SCALE GENOMIC DNA]</scope>
    <source>
        <strain evidence="5 6">C-169</strain>
    </source>
</reference>
<evidence type="ECO:0000259" key="4">
    <source>
        <dbReference type="Pfam" id="PF10475"/>
    </source>
</evidence>
<dbReference type="OrthoDB" id="511495at2759"/>
<evidence type="ECO:0000256" key="1">
    <source>
        <dbReference type="ARBA" id="ARBA00022448"/>
    </source>
</evidence>
<dbReference type="KEGG" id="csl:COCSUDRAFT_57257"/>
<dbReference type="GeneID" id="17038668"/>
<dbReference type="GO" id="GO:0000149">
    <property type="term" value="F:SNARE binding"/>
    <property type="evidence" value="ECO:0007669"/>
    <property type="project" value="TreeGrafter"/>
</dbReference>
<dbReference type="RefSeq" id="XP_005645233.1">
    <property type="nucleotide sequence ID" value="XM_005645176.1"/>
</dbReference>
<comment type="caution">
    <text evidence="5">The sequence shown here is derived from an EMBL/GenBank/DDBJ whole genome shotgun (WGS) entry which is preliminary data.</text>
</comment>
<keyword evidence="2" id="KW-0653">Protein transport</keyword>
<dbReference type="PANTHER" id="PTHR13258:SF0">
    <property type="entry name" value="SYNDETIN"/>
    <property type="match status" value="1"/>
</dbReference>
<dbReference type="STRING" id="574566.I0YQM0"/>
<dbReference type="InterPro" id="IPR040047">
    <property type="entry name" value="VPS50"/>
</dbReference>
<dbReference type="GO" id="GO:1990745">
    <property type="term" value="C:EARP complex"/>
    <property type="evidence" value="ECO:0007669"/>
    <property type="project" value="InterPro"/>
</dbReference>
<evidence type="ECO:0000256" key="3">
    <source>
        <dbReference type="ARBA" id="ARBA00023054"/>
    </source>
</evidence>
<keyword evidence="3" id="KW-0175">Coiled coil</keyword>
<dbReference type="Pfam" id="PF10475">
    <property type="entry name" value="Vps54_N"/>
    <property type="match status" value="1"/>
</dbReference>
<protein>
    <recommendedName>
        <fullName evidence="4">Vacuolar protein sorting-associated protein 54 N-terminal domain-containing protein</fullName>
    </recommendedName>
</protein>
<organism evidence="5 6">
    <name type="scientific">Coccomyxa subellipsoidea (strain C-169)</name>
    <name type="common">Green microalga</name>
    <dbReference type="NCBI Taxonomy" id="574566"/>
    <lineage>
        <taxon>Eukaryota</taxon>
        <taxon>Viridiplantae</taxon>
        <taxon>Chlorophyta</taxon>
        <taxon>core chlorophytes</taxon>
        <taxon>Trebouxiophyceae</taxon>
        <taxon>Trebouxiophyceae incertae sedis</taxon>
        <taxon>Coccomyxaceae</taxon>
        <taxon>Coccomyxa</taxon>
        <taxon>Coccomyxa subellipsoidea</taxon>
    </lineage>
</organism>
<sequence>MLPPNESLTSRTSKLNDARKSLLQAIPQQYFEKDFDAVRHDLCELAQLADQAQMEELAEGRIAALEVVSELLSQHVLKNYDKFVAGIDEVGLVERDLVSAYATAKHARANLKASSAEIATSVQVTQQSRRKQKLLDLLDPLQKLQQAKDLHISLKDALQEGDYAHAFWLCVQCGSAMASLGTLRCASSLSATVDSLYEEAAERLETALQAAASDFHPDIFCKARSRQMPDAFEPIDSF</sequence>
<keyword evidence="1" id="KW-0813">Transport</keyword>
<dbReference type="EMBL" id="AGSI01000014">
    <property type="protein sequence ID" value="EIE20689.1"/>
    <property type="molecule type" value="Genomic_DNA"/>
</dbReference>
<evidence type="ECO:0000313" key="5">
    <source>
        <dbReference type="EMBL" id="EIE20689.1"/>
    </source>
</evidence>
<gene>
    <name evidence="5" type="ORF">COCSUDRAFT_57257</name>
</gene>
<dbReference type="GO" id="GO:0042147">
    <property type="term" value="P:retrograde transport, endosome to Golgi"/>
    <property type="evidence" value="ECO:0007669"/>
    <property type="project" value="InterPro"/>
</dbReference>
<evidence type="ECO:0000256" key="2">
    <source>
        <dbReference type="ARBA" id="ARBA00022927"/>
    </source>
</evidence>
<feature type="domain" description="Vacuolar protein sorting-associated protein 54 N-terminal" evidence="4">
    <location>
        <begin position="24"/>
        <end position="220"/>
    </location>
</feature>
<dbReference type="PANTHER" id="PTHR13258">
    <property type="entry name" value="SYNDETIN"/>
    <property type="match status" value="1"/>
</dbReference>
<dbReference type="AlphaFoldDB" id="I0YQM0"/>